<accession>A0AAD7HI32</accession>
<organism evidence="1 2">
    <name type="scientific">Mycena maculata</name>
    <dbReference type="NCBI Taxonomy" id="230809"/>
    <lineage>
        <taxon>Eukaryota</taxon>
        <taxon>Fungi</taxon>
        <taxon>Dikarya</taxon>
        <taxon>Basidiomycota</taxon>
        <taxon>Agaricomycotina</taxon>
        <taxon>Agaricomycetes</taxon>
        <taxon>Agaricomycetidae</taxon>
        <taxon>Agaricales</taxon>
        <taxon>Marasmiineae</taxon>
        <taxon>Mycenaceae</taxon>
        <taxon>Mycena</taxon>
    </lineage>
</organism>
<reference evidence="1" key="1">
    <citation type="submission" date="2023-03" db="EMBL/GenBank/DDBJ databases">
        <title>Massive genome expansion in bonnet fungi (Mycena s.s.) driven by repeated elements and novel gene families across ecological guilds.</title>
        <authorList>
            <consortium name="Lawrence Berkeley National Laboratory"/>
            <person name="Harder C.B."/>
            <person name="Miyauchi S."/>
            <person name="Viragh M."/>
            <person name="Kuo A."/>
            <person name="Thoen E."/>
            <person name="Andreopoulos B."/>
            <person name="Lu D."/>
            <person name="Skrede I."/>
            <person name="Drula E."/>
            <person name="Henrissat B."/>
            <person name="Morin E."/>
            <person name="Kohler A."/>
            <person name="Barry K."/>
            <person name="LaButti K."/>
            <person name="Morin E."/>
            <person name="Salamov A."/>
            <person name="Lipzen A."/>
            <person name="Mereny Z."/>
            <person name="Hegedus B."/>
            <person name="Baldrian P."/>
            <person name="Stursova M."/>
            <person name="Weitz H."/>
            <person name="Taylor A."/>
            <person name="Grigoriev I.V."/>
            <person name="Nagy L.G."/>
            <person name="Martin F."/>
            <person name="Kauserud H."/>
        </authorList>
    </citation>
    <scope>NUCLEOTIDE SEQUENCE</scope>
    <source>
        <strain evidence="1">CBHHK188m</strain>
    </source>
</reference>
<dbReference type="EMBL" id="JARJLG010000270">
    <property type="protein sequence ID" value="KAJ7721248.1"/>
    <property type="molecule type" value="Genomic_DNA"/>
</dbReference>
<keyword evidence="2" id="KW-1185">Reference proteome</keyword>
<gene>
    <name evidence="1" type="ORF">DFH07DRAFT_946909</name>
</gene>
<dbReference type="AlphaFoldDB" id="A0AAD7HI32"/>
<sequence>MPAIRETATNCGRGGIGQSLRFGKSLASIPDDSRVKVPELRMKVDDFCRRYCLGDETSGRLREAGFDRAHDLLEVTDTALSEAGFLLGHIAELSCTMKNTLHGKPATSCLERVTSTVFVGGIGGSGGAANKVGGGGGLGEAPGIVEQDAKYFQDIRGGTGGMGGACGKIDGRMGTSEVEIQKTHGENDTLLKTNLPRLFGGTGGAGGRSVIEGGLGGMGQGPKFPTPFISFNEAAWGVEPTLLAVLDVSDCVLKLLGDQGFVTVGGLCEVTEDDLEKIGLQVGQISGLKRAVRDFFIMKAGRGTIAAVSGNTAAAGHTAAVSRIYCRVH</sequence>
<protein>
    <submittedName>
        <fullName evidence="1">Uncharacterized protein</fullName>
    </submittedName>
</protein>
<comment type="caution">
    <text evidence="1">The sequence shown here is derived from an EMBL/GenBank/DDBJ whole genome shotgun (WGS) entry which is preliminary data.</text>
</comment>
<dbReference type="Proteomes" id="UP001215280">
    <property type="component" value="Unassembled WGS sequence"/>
</dbReference>
<name>A0AAD7HI32_9AGAR</name>
<proteinExistence type="predicted"/>
<evidence type="ECO:0000313" key="2">
    <source>
        <dbReference type="Proteomes" id="UP001215280"/>
    </source>
</evidence>
<evidence type="ECO:0000313" key="1">
    <source>
        <dbReference type="EMBL" id="KAJ7721248.1"/>
    </source>
</evidence>